<comment type="caution">
    <text evidence="3">The sequence shown here is derived from an EMBL/GenBank/DDBJ whole genome shotgun (WGS) entry which is preliminary data.</text>
</comment>
<dbReference type="Gene3D" id="3.30.565.10">
    <property type="entry name" value="Histidine kinase-like ATPase, C-terminal domain"/>
    <property type="match status" value="1"/>
</dbReference>
<proteinExistence type="predicted"/>
<evidence type="ECO:0000313" key="3">
    <source>
        <dbReference type="EMBL" id="HGV55476.1"/>
    </source>
</evidence>
<reference evidence="3" key="1">
    <citation type="journal article" date="2020" name="mSystems">
        <title>Genome- and Community-Level Interaction Insights into Carbon Utilization and Element Cycling Functions of Hydrothermarchaeota in Hydrothermal Sediment.</title>
        <authorList>
            <person name="Zhou Z."/>
            <person name="Liu Y."/>
            <person name="Xu W."/>
            <person name="Pan J."/>
            <person name="Luo Z.H."/>
            <person name="Li M."/>
        </authorList>
    </citation>
    <scope>NUCLEOTIDE SEQUENCE [LARGE SCALE GENOMIC DNA]</scope>
    <source>
        <strain evidence="3">SpSt-605</strain>
    </source>
</reference>
<gene>
    <name evidence="3" type="ORF">ENT73_05250</name>
</gene>
<keyword evidence="1" id="KW-0472">Membrane</keyword>
<dbReference type="GO" id="GO:0016020">
    <property type="term" value="C:membrane"/>
    <property type="evidence" value="ECO:0007669"/>
    <property type="project" value="InterPro"/>
</dbReference>
<dbReference type="SUPFAM" id="SSF55874">
    <property type="entry name" value="ATPase domain of HSP90 chaperone/DNA topoisomerase II/histidine kinase"/>
    <property type="match status" value="1"/>
</dbReference>
<protein>
    <recommendedName>
        <fullName evidence="2">Signal transduction histidine kinase internal region domain-containing protein</fullName>
    </recommendedName>
</protein>
<dbReference type="GO" id="GO:0000155">
    <property type="term" value="F:phosphorelay sensor kinase activity"/>
    <property type="evidence" value="ECO:0007669"/>
    <property type="project" value="InterPro"/>
</dbReference>
<dbReference type="AlphaFoldDB" id="A0A832GPG1"/>
<feature type="transmembrane region" description="Helical" evidence="1">
    <location>
        <begin position="43"/>
        <end position="63"/>
    </location>
</feature>
<dbReference type="PANTHER" id="PTHR34220">
    <property type="entry name" value="SENSOR HISTIDINE KINASE YPDA"/>
    <property type="match status" value="1"/>
</dbReference>
<sequence>MQDFELNITLKDWLKIIALSLILAPLLSIFIYLLLALPLREGLIAGLLLGLYLGLLSFTFIHLNNKYLLSRIKNGFKFWWWFLAFIASVLAGALGFYLAFHTAKLLNLQVPSQLDKYFPIFTLLVGLLNYLIGLLIFLFINMRNRKETLLRKTLYLRNLSYLRMVESHFLSNLINNIVELMHRDLARAENALIKLAKYLRFILDERDLITLAEELELVKMYIDLQSLRFGNAILFSYNVDNPNLLNLVLPKFSVQLLIENAIKHGYRGKPLQLILRASENHGYAEIELENDGEAIQDFTPGSGLKLLAERLDLHLKGRLELLSQNPVCFKITLPLKKASTRHEIL</sequence>
<name>A0A832GPG1_9BACT</name>
<organism evidence="3">
    <name type="scientific">Caldimicrobium thiodismutans</name>
    <dbReference type="NCBI Taxonomy" id="1653476"/>
    <lineage>
        <taxon>Bacteria</taxon>
        <taxon>Pseudomonadati</taxon>
        <taxon>Thermodesulfobacteriota</taxon>
        <taxon>Thermodesulfobacteria</taxon>
        <taxon>Thermodesulfobacteriales</taxon>
        <taxon>Thermodesulfobacteriaceae</taxon>
        <taxon>Caldimicrobium</taxon>
    </lineage>
</organism>
<feature type="transmembrane region" description="Helical" evidence="1">
    <location>
        <begin position="12"/>
        <end position="37"/>
    </location>
</feature>
<dbReference type="PANTHER" id="PTHR34220:SF7">
    <property type="entry name" value="SENSOR HISTIDINE KINASE YPDA"/>
    <property type="match status" value="1"/>
</dbReference>
<dbReference type="InterPro" id="IPR050640">
    <property type="entry name" value="Bact_2-comp_sensor_kinase"/>
</dbReference>
<accession>A0A832GPG1</accession>
<dbReference type="InterPro" id="IPR010559">
    <property type="entry name" value="Sig_transdc_His_kin_internal"/>
</dbReference>
<dbReference type="EMBL" id="DSZU01000090">
    <property type="protein sequence ID" value="HGV55476.1"/>
    <property type="molecule type" value="Genomic_DNA"/>
</dbReference>
<dbReference type="Pfam" id="PF06580">
    <property type="entry name" value="His_kinase"/>
    <property type="match status" value="1"/>
</dbReference>
<keyword evidence="1" id="KW-1133">Transmembrane helix</keyword>
<feature type="transmembrane region" description="Helical" evidence="1">
    <location>
        <begin position="78"/>
        <end position="100"/>
    </location>
</feature>
<evidence type="ECO:0000256" key="1">
    <source>
        <dbReference type="SAM" id="Phobius"/>
    </source>
</evidence>
<feature type="transmembrane region" description="Helical" evidence="1">
    <location>
        <begin position="120"/>
        <end position="142"/>
    </location>
</feature>
<keyword evidence="1" id="KW-0812">Transmembrane</keyword>
<dbReference type="InterPro" id="IPR036890">
    <property type="entry name" value="HATPase_C_sf"/>
</dbReference>
<evidence type="ECO:0000259" key="2">
    <source>
        <dbReference type="Pfam" id="PF06580"/>
    </source>
</evidence>
<feature type="domain" description="Signal transduction histidine kinase internal region" evidence="2">
    <location>
        <begin position="165"/>
        <end position="232"/>
    </location>
</feature>